<evidence type="ECO:0000256" key="1">
    <source>
        <dbReference type="SAM" id="MobiDB-lite"/>
    </source>
</evidence>
<dbReference type="EMBL" id="JAVRQU010000009">
    <property type="protein sequence ID" value="KAK5698772.1"/>
    <property type="molecule type" value="Genomic_DNA"/>
</dbReference>
<proteinExistence type="predicted"/>
<reference evidence="2" key="1">
    <citation type="submission" date="2023-08" db="EMBL/GenBank/DDBJ databases">
        <title>Black Yeasts Isolated from many extreme environments.</title>
        <authorList>
            <person name="Coleine C."/>
            <person name="Stajich J.E."/>
            <person name="Selbmann L."/>
        </authorList>
    </citation>
    <scope>NUCLEOTIDE SEQUENCE</scope>
    <source>
        <strain evidence="2">CCFEE 5810</strain>
    </source>
</reference>
<protein>
    <submittedName>
        <fullName evidence="2">Uncharacterized protein</fullName>
    </submittedName>
</protein>
<feature type="region of interest" description="Disordered" evidence="1">
    <location>
        <begin position="163"/>
        <end position="229"/>
    </location>
</feature>
<dbReference type="Proteomes" id="UP001310594">
    <property type="component" value="Unassembled WGS sequence"/>
</dbReference>
<evidence type="ECO:0000313" key="2">
    <source>
        <dbReference type="EMBL" id="KAK5698772.1"/>
    </source>
</evidence>
<evidence type="ECO:0000313" key="3">
    <source>
        <dbReference type="Proteomes" id="UP001310594"/>
    </source>
</evidence>
<gene>
    <name evidence="2" type="ORF">LTR97_006420</name>
</gene>
<feature type="compositionally biased region" description="Acidic residues" evidence="1">
    <location>
        <begin position="183"/>
        <end position="206"/>
    </location>
</feature>
<organism evidence="2 3">
    <name type="scientific">Elasticomyces elasticus</name>
    <dbReference type="NCBI Taxonomy" id="574655"/>
    <lineage>
        <taxon>Eukaryota</taxon>
        <taxon>Fungi</taxon>
        <taxon>Dikarya</taxon>
        <taxon>Ascomycota</taxon>
        <taxon>Pezizomycotina</taxon>
        <taxon>Dothideomycetes</taxon>
        <taxon>Dothideomycetidae</taxon>
        <taxon>Mycosphaerellales</taxon>
        <taxon>Teratosphaeriaceae</taxon>
        <taxon>Elasticomyces</taxon>
    </lineage>
</organism>
<name>A0AAN8A2J9_9PEZI</name>
<accession>A0AAN8A2J9</accession>
<sequence length="294" mass="32020">MDTDMDDAGTGMEMVLPFRGRLMEMATETVNNNAAAIESEPCSANAIMEACDEVSEGYDEVTKALDRAFQAYSDAAKGYVKVAAGLGKLCKRYESVRLSRVFFADIDKNPIHTREAEEADKGIMRAAMQVRKTDNKRDEACYKESRVRVRAYNAHKLAAAAQEAAEQHQRRSRGAGSFNEEWCTTEEEDEDEESDDEEYEDGEDGEDKDKDGDLVISKTPTASFGPNDLAGTVTATTAILCTAVPPVISSTSAITGGTPNTTLPLPSAVTLCAPPVITRFRTILAARHRCNVAR</sequence>
<dbReference type="AlphaFoldDB" id="A0AAN8A2J9"/>
<comment type="caution">
    <text evidence="2">The sequence shown here is derived from an EMBL/GenBank/DDBJ whole genome shotgun (WGS) entry which is preliminary data.</text>
</comment>